<evidence type="ECO:0000256" key="3">
    <source>
        <dbReference type="ARBA" id="ARBA00023125"/>
    </source>
</evidence>
<evidence type="ECO:0000256" key="4">
    <source>
        <dbReference type="ARBA" id="ARBA00023163"/>
    </source>
</evidence>
<dbReference type="CDD" id="cd00067">
    <property type="entry name" value="GAL4"/>
    <property type="match status" value="1"/>
</dbReference>
<organism evidence="7 8">
    <name type="scientific">Candida verbasci</name>
    <dbReference type="NCBI Taxonomy" id="1227364"/>
    <lineage>
        <taxon>Eukaryota</taxon>
        <taxon>Fungi</taxon>
        <taxon>Dikarya</taxon>
        <taxon>Ascomycota</taxon>
        <taxon>Saccharomycotina</taxon>
        <taxon>Pichiomycetes</taxon>
        <taxon>Debaryomycetaceae</taxon>
        <taxon>Candida/Lodderomyces clade</taxon>
        <taxon>Candida</taxon>
    </lineage>
</organism>
<dbReference type="InterPro" id="IPR001138">
    <property type="entry name" value="Zn2Cys6_DnaBD"/>
</dbReference>
<name>A0A9W4TYK1_9ASCO</name>
<dbReference type="GO" id="GO:0000976">
    <property type="term" value="F:transcription cis-regulatory region binding"/>
    <property type="evidence" value="ECO:0007669"/>
    <property type="project" value="TreeGrafter"/>
</dbReference>
<comment type="subcellular location">
    <subcellularLocation>
        <location evidence="1">Nucleus</location>
    </subcellularLocation>
</comment>
<evidence type="ECO:0000313" key="8">
    <source>
        <dbReference type="Proteomes" id="UP001152885"/>
    </source>
</evidence>
<dbReference type="PROSITE" id="PS50048">
    <property type="entry name" value="ZN2_CY6_FUNGAL_2"/>
    <property type="match status" value="1"/>
</dbReference>
<accession>A0A9W4TYK1</accession>
<evidence type="ECO:0000259" key="6">
    <source>
        <dbReference type="PROSITE" id="PS50048"/>
    </source>
</evidence>
<dbReference type="SMART" id="SM00066">
    <property type="entry name" value="GAL4"/>
    <property type="match status" value="1"/>
</dbReference>
<dbReference type="Pfam" id="PF00172">
    <property type="entry name" value="Zn_clus"/>
    <property type="match status" value="1"/>
</dbReference>
<proteinExistence type="predicted"/>
<sequence length="585" mass="67915">MIMSLQSKNRLKLIIPNNQPNGKILKTCSRCRLHKTKCDAIKTDPLPCSHCLKKNLNCTLDIIKKPITRSKSLDIIEKLNIEVRELNQILDSYISRKNAITATKLIVPTPSISEIQSCITTIEEIPSISTHGEFTISSNVQIKPVSLMESQVASLFRIYEENFNQYLPIFSSEFFKSDLKQLYDENKLLFWSIITTSLLTTNSSDMYQVSSSHLKSLVVESIWMSTPRSVYVISSLLILTTWPLPNYNSIEDNLTIKFVSIMKSLSLQFGLHKLEFITEFSHKTKINVDNVIRERFYKLVNINSNYWIMYLGISNNNYNGFMNDYIINKATNKDIYNQELEKEDKFINSMLKISMIQSKLNENMNNLISVKISPGANTSKLINFNMFEIIIDDLNKLLVDNNNYLNNLIQVSIQYSKLQLFIYAMSKSEITKQEYEVYIRKVIACCFEIISLVSGNYTALSIYYKFPIELTALILLRIYKSEILEIEEHEQVKTQFKKVYDLISSNEPFQFLNEKLFKIIDKFDKLDNEFIVSKQVDIDTDEPSFFLINKMKNYLVGSLVYEMTYLIHESEKDNIETNGTNESIF</sequence>
<evidence type="ECO:0000256" key="2">
    <source>
        <dbReference type="ARBA" id="ARBA00023015"/>
    </source>
</evidence>
<evidence type="ECO:0000313" key="7">
    <source>
        <dbReference type="EMBL" id="CAI5760013.1"/>
    </source>
</evidence>
<keyword evidence="5" id="KW-0539">Nucleus</keyword>
<dbReference type="GO" id="GO:0008270">
    <property type="term" value="F:zinc ion binding"/>
    <property type="evidence" value="ECO:0007669"/>
    <property type="project" value="InterPro"/>
</dbReference>
<reference evidence="7" key="1">
    <citation type="submission" date="2022-12" db="EMBL/GenBank/DDBJ databases">
        <authorList>
            <person name="Brejova B."/>
        </authorList>
    </citation>
    <scope>NUCLEOTIDE SEQUENCE</scope>
</reference>
<feature type="domain" description="Zn(2)-C6 fungal-type" evidence="6">
    <location>
        <begin position="27"/>
        <end position="60"/>
    </location>
</feature>
<protein>
    <recommendedName>
        <fullName evidence="6">Zn(2)-C6 fungal-type domain-containing protein</fullName>
    </recommendedName>
</protein>
<dbReference type="Proteomes" id="UP001152885">
    <property type="component" value="Unassembled WGS sequence"/>
</dbReference>
<dbReference type="CDD" id="cd12148">
    <property type="entry name" value="fungal_TF_MHR"/>
    <property type="match status" value="1"/>
</dbReference>
<dbReference type="EMBL" id="CANTUO010000005">
    <property type="protein sequence ID" value="CAI5760013.1"/>
    <property type="molecule type" value="Genomic_DNA"/>
</dbReference>
<keyword evidence="4" id="KW-0804">Transcription</keyword>
<dbReference type="InterPro" id="IPR036864">
    <property type="entry name" value="Zn2-C6_fun-type_DNA-bd_sf"/>
</dbReference>
<comment type="caution">
    <text evidence="7">The sequence shown here is derived from an EMBL/GenBank/DDBJ whole genome shotgun (WGS) entry which is preliminary data.</text>
</comment>
<evidence type="ECO:0000256" key="1">
    <source>
        <dbReference type="ARBA" id="ARBA00004123"/>
    </source>
</evidence>
<dbReference type="PANTHER" id="PTHR31845">
    <property type="entry name" value="FINGER DOMAIN PROTEIN, PUTATIVE-RELATED"/>
    <property type="match status" value="1"/>
</dbReference>
<dbReference type="GO" id="GO:0000981">
    <property type="term" value="F:DNA-binding transcription factor activity, RNA polymerase II-specific"/>
    <property type="evidence" value="ECO:0007669"/>
    <property type="project" value="InterPro"/>
</dbReference>
<dbReference type="SUPFAM" id="SSF57701">
    <property type="entry name" value="Zn2/Cys6 DNA-binding domain"/>
    <property type="match status" value="1"/>
</dbReference>
<gene>
    <name evidence="7" type="ORF">CANVERA_P4525</name>
</gene>
<dbReference type="PANTHER" id="PTHR31845:SF6">
    <property type="entry name" value="TRANSCRIPTION FACTOR SEF1-RELATED"/>
    <property type="match status" value="1"/>
</dbReference>
<dbReference type="PROSITE" id="PS00463">
    <property type="entry name" value="ZN2_CY6_FUNGAL_1"/>
    <property type="match status" value="1"/>
</dbReference>
<dbReference type="Gene3D" id="4.10.240.10">
    <property type="entry name" value="Zn(2)-C6 fungal-type DNA-binding domain"/>
    <property type="match status" value="1"/>
</dbReference>
<keyword evidence="3" id="KW-0238">DNA-binding</keyword>
<dbReference type="GO" id="GO:0005634">
    <property type="term" value="C:nucleus"/>
    <property type="evidence" value="ECO:0007669"/>
    <property type="project" value="UniProtKB-SubCell"/>
</dbReference>
<dbReference type="InterPro" id="IPR051089">
    <property type="entry name" value="prtT"/>
</dbReference>
<dbReference type="AlphaFoldDB" id="A0A9W4TYK1"/>
<dbReference type="OrthoDB" id="3163292at2759"/>
<keyword evidence="2" id="KW-0805">Transcription regulation</keyword>
<keyword evidence="8" id="KW-1185">Reference proteome</keyword>
<evidence type="ECO:0000256" key="5">
    <source>
        <dbReference type="ARBA" id="ARBA00023242"/>
    </source>
</evidence>